<evidence type="ECO:0000256" key="1">
    <source>
        <dbReference type="SAM" id="MobiDB-lite"/>
    </source>
</evidence>
<dbReference type="InParanoid" id="A0A7C8IKZ9"/>
<proteinExistence type="predicted"/>
<dbReference type="GO" id="GO:0003824">
    <property type="term" value="F:catalytic activity"/>
    <property type="evidence" value="ECO:0007669"/>
    <property type="project" value="InterPro"/>
</dbReference>
<evidence type="ECO:0000313" key="3">
    <source>
        <dbReference type="EMBL" id="KAF2966120.1"/>
    </source>
</evidence>
<dbReference type="OrthoDB" id="1577640at2759"/>
<keyword evidence="4" id="KW-1185">Reference proteome</keyword>
<name>A0A7C8IKZ9_9PEZI</name>
<dbReference type="EMBL" id="WUBL01000097">
    <property type="protein sequence ID" value="KAF2966120.1"/>
    <property type="molecule type" value="Genomic_DNA"/>
</dbReference>
<sequence length="367" mass="40651">MATSTRKTRDDYTIAILCALSFERDAVRFMLDKEHTTQEEQGGDSNSYRFGELHGHNVVLVCLPGKEGNCSAATVATNMSRSFPSIKWRLFVGIGGGVPDKHDIRLGDVVISIPDGEYPGVVQWNLGRETGSKFEPKGFLWPIPARLRNAAQDMKSDCRFQDNRVEEYMRTMSQDPRMDSYKRPLEPDLLFDKAVEHNPGCTGNNPDCTEDDPGCDSSKAEKRLERSSEGPVIHYGLIASGDCVIKSGKKRFEYSKRFNRDVLCFEMAAAGLMTEHPSIVIRGISDYADSHKNKNWQNYAAATAAACAKELLSKISSEALVDKPTPTAMDWTTPTAGRNTQWGNTFIGQGVQNMGSFSVGGNYNVHK</sequence>
<dbReference type="SUPFAM" id="SSF53167">
    <property type="entry name" value="Purine and uridine phosphorylases"/>
    <property type="match status" value="1"/>
</dbReference>
<comment type="caution">
    <text evidence="3">The sequence shown here is derived from an EMBL/GenBank/DDBJ whole genome shotgun (WGS) entry which is preliminary data.</text>
</comment>
<feature type="compositionally biased region" description="Basic and acidic residues" evidence="1">
    <location>
        <begin position="218"/>
        <end position="227"/>
    </location>
</feature>
<feature type="region of interest" description="Disordered" evidence="1">
    <location>
        <begin position="201"/>
        <end position="227"/>
    </location>
</feature>
<reference evidence="3 4" key="1">
    <citation type="submission" date="2019-12" db="EMBL/GenBank/DDBJ databases">
        <title>Draft genome sequence of the ascomycete Xylaria multiplex DSM 110363.</title>
        <authorList>
            <person name="Buettner E."/>
            <person name="Kellner H."/>
        </authorList>
    </citation>
    <scope>NUCLEOTIDE SEQUENCE [LARGE SCALE GENOMIC DNA]</scope>
    <source>
        <strain evidence="3 4">DSM 110363</strain>
    </source>
</reference>
<evidence type="ECO:0000313" key="4">
    <source>
        <dbReference type="Proteomes" id="UP000481858"/>
    </source>
</evidence>
<protein>
    <recommendedName>
        <fullName evidence="2">Nucleoside phosphorylase domain-containing protein</fullName>
    </recommendedName>
</protein>
<dbReference type="InterPro" id="IPR035994">
    <property type="entry name" value="Nucleoside_phosphorylase_sf"/>
</dbReference>
<dbReference type="GO" id="GO:0009116">
    <property type="term" value="P:nucleoside metabolic process"/>
    <property type="evidence" value="ECO:0007669"/>
    <property type="project" value="InterPro"/>
</dbReference>
<feature type="domain" description="Nucleoside phosphorylase" evidence="2">
    <location>
        <begin position="13"/>
        <end position="112"/>
    </location>
</feature>
<dbReference type="Proteomes" id="UP000481858">
    <property type="component" value="Unassembled WGS sequence"/>
</dbReference>
<dbReference type="PANTHER" id="PTHR46082:SF11">
    <property type="entry name" value="AAA+ ATPASE DOMAIN-CONTAINING PROTEIN-RELATED"/>
    <property type="match status" value="1"/>
</dbReference>
<dbReference type="Gene3D" id="3.40.50.1580">
    <property type="entry name" value="Nucleoside phosphorylase domain"/>
    <property type="match status" value="1"/>
</dbReference>
<dbReference type="InterPro" id="IPR053137">
    <property type="entry name" value="NLR-like"/>
</dbReference>
<gene>
    <name evidence="3" type="ORF">GQX73_g7441</name>
</gene>
<organism evidence="3 4">
    <name type="scientific">Xylaria multiplex</name>
    <dbReference type="NCBI Taxonomy" id="323545"/>
    <lineage>
        <taxon>Eukaryota</taxon>
        <taxon>Fungi</taxon>
        <taxon>Dikarya</taxon>
        <taxon>Ascomycota</taxon>
        <taxon>Pezizomycotina</taxon>
        <taxon>Sordariomycetes</taxon>
        <taxon>Xylariomycetidae</taxon>
        <taxon>Xylariales</taxon>
        <taxon>Xylariaceae</taxon>
        <taxon>Xylaria</taxon>
    </lineage>
</organism>
<dbReference type="InterPro" id="IPR000845">
    <property type="entry name" value="Nucleoside_phosphorylase_d"/>
</dbReference>
<accession>A0A7C8IKZ9</accession>
<dbReference type="AlphaFoldDB" id="A0A7C8IKZ9"/>
<evidence type="ECO:0000259" key="2">
    <source>
        <dbReference type="Pfam" id="PF01048"/>
    </source>
</evidence>
<dbReference type="Pfam" id="PF01048">
    <property type="entry name" value="PNP_UDP_1"/>
    <property type="match status" value="1"/>
</dbReference>
<dbReference type="PANTHER" id="PTHR46082">
    <property type="entry name" value="ATP/GTP-BINDING PROTEIN-RELATED"/>
    <property type="match status" value="1"/>
</dbReference>